<dbReference type="HOGENOM" id="CLU_007340_4_3_1"/>
<dbReference type="Gene3D" id="4.10.240.10">
    <property type="entry name" value="Zn(2)-C6 fungal-type DNA-binding domain"/>
    <property type="match status" value="1"/>
</dbReference>
<sequence>MGTKEANVNHKIVSCAECKRLKLKCDRASDVDSELARALFAGQFPCKNCVKRGMQAICPDGSIPARPKILMDEAERLTQQNTQLTERMRLLEEALAKHKPALTPNATAGAGEQSNPESSNEDINDSLGTLMIDKEGRSTFLGNTAGMESIFRAQETLPADIPTAPFPDLLHTLGIFSTLHGARDAVLAKTEVYLPPFSVAQRLIGVYYDKAAWLFNPIPHATLTPLLSQIYPSRYTPSTPVSNLTPPSSSNPNPTASIPTSTPPALISVLFMIFAIGAFLEHTPGEKIKSYSPEDTYSPGGGEGGGFDFGMDFSGVGGREGAAEGEEGGINAETYHQLARTALSCEAVLVNPSLENIRALMLMAYYHILRDQNAPQHVWGMIGLMAHMAENIGLHRDPRQWKMPDEAVQERRTLFWEIYFLFILESISLGRPPPFPLDYCDCRLPQLDTDVNNIPITSFASHKYIFASTILSQITRVTLGVNPISYSMILALDRRIRDYPGLKDRDFTNNSGGTESGSQSVGAVKAQMFMGRAMGEMALL</sequence>
<gene>
    <name evidence="6" type="ORF">M422DRAFT_250500</name>
</gene>
<dbReference type="InterPro" id="IPR007219">
    <property type="entry name" value="XnlR_reg_dom"/>
</dbReference>
<feature type="domain" description="Zn(2)-C6 fungal-type" evidence="5">
    <location>
        <begin position="14"/>
        <end position="58"/>
    </location>
</feature>
<evidence type="ECO:0000256" key="2">
    <source>
        <dbReference type="ARBA" id="ARBA00022723"/>
    </source>
</evidence>
<evidence type="ECO:0000256" key="4">
    <source>
        <dbReference type="SAM" id="MobiDB-lite"/>
    </source>
</evidence>
<dbReference type="PROSITE" id="PS50048">
    <property type="entry name" value="ZN2_CY6_FUNGAL_2"/>
    <property type="match status" value="1"/>
</dbReference>
<dbReference type="AlphaFoldDB" id="A0A0C9W2Z3"/>
<name>A0A0C9W2Z3_SPHS4</name>
<dbReference type="SUPFAM" id="SSF57701">
    <property type="entry name" value="Zn2/Cys6 DNA-binding domain"/>
    <property type="match status" value="1"/>
</dbReference>
<evidence type="ECO:0000259" key="5">
    <source>
        <dbReference type="PROSITE" id="PS50048"/>
    </source>
</evidence>
<dbReference type="CDD" id="cd00067">
    <property type="entry name" value="GAL4"/>
    <property type="match status" value="1"/>
</dbReference>
<dbReference type="CDD" id="cd12148">
    <property type="entry name" value="fungal_TF_MHR"/>
    <property type="match status" value="1"/>
</dbReference>
<dbReference type="PANTHER" id="PTHR31001:SF56">
    <property type="entry name" value="ZN(2)-C6 FUNGAL-TYPE DOMAIN-CONTAINING PROTEIN"/>
    <property type="match status" value="1"/>
</dbReference>
<keyword evidence="7" id="KW-1185">Reference proteome</keyword>
<evidence type="ECO:0000256" key="3">
    <source>
        <dbReference type="ARBA" id="ARBA00023242"/>
    </source>
</evidence>
<reference evidence="6 7" key="1">
    <citation type="submission" date="2014-06" db="EMBL/GenBank/DDBJ databases">
        <title>Evolutionary Origins and Diversification of the Mycorrhizal Mutualists.</title>
        <authorList>
            <consortium name="DOE Joint Genome Institute"/>
            <consortium name="Mycorrhizal Genomics Consortium"/>
            <person name="Kohler A."/>
            <person name="Kuo A."/>
            <person name="Nagy L.G."/>
            <person name="Floudas D."/>
            <person name="Copeland A."/>
            <person name="Barry K.W."/>
            <person name="Cichocki N."/>
            <person name="Veneault-Fourrey C."/>
            <person name="LaButti K."/>
            <person name="Lindquist E.A."/>
            <person name="Lipzen A."/>
            <person name="Lundell T."/>
            <person name="Morin E."/>
            <person name="Murat C."/>
            <person name="Riley R."/>
            <person name="Ohm R."/>
            <person name="Sun H."/>
            <person name="Tunlid A."/>
            <person name="Henrissat B."/>
            <person name="Grigoriev I.V."/>
            <person name="Hibbett D.S."/>
            <person name="Martin F."/>
        </authorList>
    </citation>
    <scope>NUCLEOTIDE SEQUENCE [LARGE SCALE GENOMIC DNA]</scope>
    <source>
        <strain evidence="6 7">SS14</strain>
    </source>
</reference>
<dbReference type="SMART" id="SM00906">
    <property type="entry name" value="Fungal_trans"/>
    <property type="match status" value="1"/>
</dbReference>
<dbReference type="OrthoDB" id="424974at2759"/>
<dbReference type="Proteomes" id="UP000054279">
    <property type="component" value="Unassembled WGS sequence"/>
</dbReference>
<dbReference type="Pfam" id="PF04082">
    <property type="entry name" value="Fungal_trans"/>
    <property type="match status" value="1"/>
</dbReference>
<keyword evidence="3" id="KW-0539">Nucleus</keyword>
<evidence type="ECO:0000256" key="1">
    <source>
        <dbReference type="ARBA" id="ARBA00004123"/>
    </source>
</evidence>
<evidence type="ECO:0000313" key="6">
    <source>
        <dbReference type="EMBL" id="KIJ46070.1"/>
    </source>
</evidence>
<dbReference type="EMBL" id="KN837109">
    <property type="protein sequence ID" value="KIJ46070.1"/>
    <property type="molecule type" value="Genomic_DNA"/>
</dbReference>
<protein>
    <recommendedName>
        <fullName evidence="5">Zn(2)-C6 fungal-type domain-containing protein</fullName>
    </recommendedName>
</protein>
<feature type="region of interest" description="Disordered" evidence="4">
    <location>
        <begin position="101"/>
        <end position="125"/>
    </location>
</feature>
<proteinExistence type="predicted"/>
<dbReference type="GO" id="GO:0005634">
    <property type="term" value="C:nucleus"/>
    <property type="evidence" value="ECO:0007669"/>
    <property type="project" value="UniProtKB-SubCell"/>
</dbReference>
<accession>A0A0C9W2Z3</accession>
<evidence type="ECO:0000313" key="7">
    <source>
        <dbReference type="Proteomes" id="UP000054279"/>
    </source>
</evidence>
<dbReference type="PANTHER" id="PTHR31001">
    <property type="entry name" value="UNCHARACTERIZED TRANSCRIPTIONAL REGULATORY PROTEIN"/>
    <property type="match status" value="1"/>
</dbReference>
<dbReference type="GO" id="GO:0008270">
    <property type="term" value="F:zinc ion binding"/>
    <property type="evidence" value="ECO:0007669"/>
    <property type="project" value="InterPro"/>
</dbReference>
<organism evidence="6 7">
    <name type="scientific">Sphaerobolus stellatus (strain SS14)</name>
    <dbReference type="NCBI Taxonomy" id="990650"/>
    <lineage>
        <taxon>Eukaryota</taxon>
        <taxon>Fungi</taxon>
        <taxon>Dikarya</taxon>
        <taxon>Basidiomycota</taxon>
        <taxon>Agaricomycotina</taxon>
        <taxon>Agaricomycetes</taxon>
        <taxon>Phallomycetidae</taxon>
        <taxon>Geastrales</taxon>
        <taxon>Sphaerobolaceae</taxon>
        <taxon>Sphaerobolus</taxon>
    </lineage>
</organism>
<comment type="subcellular location">
    <subcellularLocation>
        <location evidence="1">Nucleus</location>
    </subcellularLocation>
</comment>
<dbReference type="InterPro" id="IPR050613">
    <property type="entry name" value="Sec_Metabolite_Reg"/>
</dbReference>
<dbReference type="InterPro" id="IPR001138">
    <property type="entry name" value="Zn2Cys6_DnaBD"/>
</dbReference>
<dbReference type="GO" id="GO:0000981">
    <property type="term" value="F:DNA-binding transcription factor activity, RNA polymerase II-specific"/>
    <property type="evidence" value="ECO:0007669"/>
    <property type="project" value="InterPro"/>
</dbReference>
<feature type="region of interest" description="Disordered" evidence="4">
    <location>
        <begin position="238"/>
        <end position="258"/>
    </location>
</feature>
<dbReference type="GO" id="GO:0003677">
    <property type="term" value="F:DNA binding"/>
    <property type="evidence" value="ECO:0007669"/>
    <property type="project" value="InterPro"/>
</dbReference>
<keyword evidence="2" id="KW-0479">Metal-binding</keyword>
<dbReference type="InterPro" id="IPR036864">
    <property type="entry name" value="Zn2-C6_fun-type_DNA-bd_sf"/>
</dbReference>
<dbReference type="GO" id="GO:0006351">
    <property type="term" value="P:DNA-templated transcription"/>
    <property type="evidence" value="ECO:0007669"/>
    <property type="project" value="InterPro"/>
</dbReference>